<dbReference type="EMBL" id="JAXABG010000028">
    <property type="protein sequence ID" value="MDX7085620.1"/>
    <property type="molecule type" value="Genomic_DNA"/>
</dbReference>
<dbReference type="PIRSF" id="PIRSF029202">
    <property type="entry name" value="UCP029202"/>
    <property type="match status" value="1"/>
</dbReference>
<dbReference type="AlphaFoldDB" id="A0ABD5INM8"/>
<gene>
    <name evidence="1" type="ORF">SJ435_24880</name>
</gene>
<dbReference type="RefSeq" id="WP_015377513.1">
    <property type="nucleotide sequence ID" value="NZ_CP013046.2"/>
</dbReference>
<protein>
    <submittedName>
        <fullName evidence="1">DUF2184 domain-containing protein</fullName>
    </submittedName>
</protein>
<dbReference type="InterPro" id="IPR020049">
    <property type="entry name" value="Major_capsid-like"/>
</dbReference>
<sequence>MSLHTFDQATVDSTGAFLIGELERLDQELNMPLVGYTWSRDIELREDVSIADDISSFTNTELAASGTPNPNGKNWIGKNSTEIATVNLDINKTGFPLTLWGMELGWTVVELAAAQQVGRPVDAQKFEGMQLKWNMDTDEQVYRGDTLIGVKGLVNYNGVLTTNAPKVWTASTADEIRQSINSVLSAAWANSGYTICPRDLLLPPDQFALLSSIIVSSAGNQSLLTYLQTNTIAYHQNGVPLNIRAVKWLKGAGAAGKDRMVAYTNSKKFVRFPMVPLQNIPIQYRGIYQLTTYYGRLGAVESPYRETLAYVDGI</sequence>
<dbReference type="Proteomes" id="UP001275057">
    <property type="component" value="Unassembled WGS sequence"/>
</dbReference>
<evidence type="ECO:0000313" key="2">
    <source>
        <dbReference type="Proteomes" id="UP001275057"/>
    </source>
</evidence>
<evidence type="ECO:0000313" key="1">
    <source>
        <dbReference type="EMBL" id="MDX7085620.1"/>
    </source>
</evidence>
<reference evidence="1 2" key="1">
    <citation type="submission" date="2023-11" db="EMBL/GenBank/DDBJ databases">
        <title>Detection of rare carbapenemases in Enterobacterales - comparison of two colorimetric and two CIM-based carbapenemase assays.</title>
        <authorList>
            <person name="Schaffarczyk L."/>
            <person name="Noster J."/>
            <person name="Stelzer Y."/>
            <person name="Sattler J."/>
            <person name="Gatermann S."/>
            <person name="Hamprecht A."/>
        </authorList>
    </citation>
    <scope>NUCLEOTIDE SEQUENCE [LARGE SCALE GENOMIC DNA]</scope>
    <source>
        <strain evidence="1 2">CIM-Carb-136</strain>
    </source>
</reference>
<dbReference type="Pfam" id="PF09950">
    <property type="entry name" value="Major_capside"/>
    <property type="match status" value="1"/>
</dbReference>
<name>A0ABD5INM8_SERMA</name>
<proteinExistence type="predicted"/>
<organism evidence="1 2">
    <name type="scientific">Serratia marcescens</name>
    <dbReference type="NCBI Taxonomy" id="615"/>
    <lineage>
        <taxon>Bacteria</taxon>
        <taxon>Pseudomonadati</taxon>
        <taxon>Pseudomonadota</taxon>
        <taxon>Gammaproteobacteria</taxon>
        <taxon>Enterobacterales</taxon>
        <taxon>Yersiniaceae</taxon>
        <taxon>Serratia</taxon>
    </lineage>
</organism>
<accession>A0ABD5INM8</accession>
<comment type="caution">
    <text evidence="1">The sequence shown here is derived from an EMBL/GenBank/DDBJ whole genome shotgun (WGS) entry which is preliminary data.</text>
</comment>
<dbReference type="GeneID" id="87004414"/>